<protein>
    <submittedName>
        <fullName evidence="2">Uncharacterized protein</fullName>
    </submittedName>
</protein>
<feature type="compositionally biased region" description="Polar residues" evidence="1">
    <location>
        <begin position="1"/>
        <end position="13"/>
    </location>
</feature>
<dbReference type="EMBL" id="KQ435788">
    <property type="protein sequence ID" value="KOX74522.1"/>
    <property type="molecule type" value="Genomic_DNA"/>
</dbReference>
<dbReference type="Proteomes" id="UP000053105">
    <property type="component" value="Unassembled WGS sequence"/>
</dbReference>
<evidence type="ECO:0000313" key="2">
    <source>
        <dbReference type="EMBL" id="KOX74522.1"/>
    </source>
</evidence>
<reference evidence="2 3" key="1">
    <citation type="submission" date="2015-07" db="EMBL/GenBank/DDBJ databases">
        <title>The genome of Melipona quadrifasciata.</title>
        <authorList>
            <person name="Pan H."/>
            <person name="Kapheim K."/>
        </authorList>
    </citation>
    <scope>NUCLEOTIDE SEQUENCE [LARGE SCALE GENOMIC DNA]</scope>
    <source>
        <strain evidence="2">0111107301</strain>
        <tissue evidence="2">Whole body</tissue>
    </source>
</reference>
<feature type="compositionally biased region" description="Polar residues" evidence="1">
    <location>
        <begin position="42"/>
        <end position="53"/>
    </location>
</feature>
<evidence type="ECO:0000256" key="1">
    <source>
        <dbReference type="SAM" id="MobiDB-lite"/>
    </source>
</evidence>
<name>A0A0N0BGG7_9HYME</name>
<evidence type="ECO:0000313" key="3">
    <source>
        <dbReference type="Proteomes" id="UP000053105"/>
    </source>
</evidence>
<feature type="region of interest" description="Disordered" evidence="1">
    <location>
        <begin position="1"/>
        <end position="54"/>
    </location>
</feature>
<accession>A0A0N0BGG7</accession>
<dbReference type="AlphaFoldDB" id="A0A0N0BGG7"/>
<sequence length="151" mass="17878">MINPSSQTRFSKISSRKEINTGESSRKLVTPQAIQKPPLKSHPQTYRSKSNMAEQVCKYQEDGLHSLADLQDYWPHKKPDTYTLKPYIPHTPLHRRRKSRKPGCKLRKNTQLCTEHNFFHRVRLTRNIITHKPLDGRQQFKLHFSTNKEYN</sequence>
<feature type="compositionally biased region" description="Basic and acidic residues" evidence="1">
    <location>
        <begin position="15"/>
        <end position="26"/>
    </location>
</feature>
<gene>
    <name evidence="2" type="ORF">WN51_00587</name>
</gene>
<keyword evidence="3" id="KW-1185">Reference proteome</keyword>
<organism evidence="2 3">
    <name type="scientific">Melipona quadrifasciata</name>
    <dbReference type="NCBI Taxonomy" id="166423"/>
    <lineage>
        <taxon>Eukaryota</taxon>
        <taxon>Metazoa</taxon>
        <taxon>Ecdysozoa</taxon>
        <taxon>Arthropoda</taxon>
        <taxon>Hexapoda</taxon>
        <taxon>Insecta</taxon>
        <taxon>Pterygota</taxon>
        <taxon>Neoptera</taxon>
        <taxon>Endopterygota</taxon>
        <taxon>Hymenoptera</taxon>
        <taxon>Apocrita</taxon>
        <taxon>Aculeata</taxon>
        <taxon>Apoidea</taxon>
        <taxon>Anthophila</taxon>
        <taxon>Apidae</taxon>
        <taxon>Melipona</taxon>
    </lineage>
</organism>
<proteinExistence type="predicted"/>